<evidence type="ECO:0000313" key="5">
    <source>
        <dbReference type="Proteomes" id="UP000696413"/>
    </source>
</evidence>
<name>A0ABS6HPE7_MYCGD</name>
<dbReference type="InterPro" id="IPR010902">
    <property type="entry name" value="NUMOD4"/>
</dbReference>
<keyword evidence="5" id="KW-1185">Reference proteome</keyword>
<evidence type="ECO:0000256" key="1">
    <source>
        <dbReference type="SAM" id="MobiDB-lite"/>
    </source>
</evidence>
<dbReference type="EMBL" id="JAHBOM010000010">
    <property type="protein sequence ID" value="MBU8824156.1"/>
    <property type="molecule type" value="Genomic_DNA"/>
</dbReference>
<gene>
    <name evidence="4" type="ORF">KL859_14925</name>
</gene>
<evidence type="ECO:0000313" key="4">
    <source>
        <dbReference type="EMBL" id="MBU8824156.1"/>
    </source>
</evidence>
<dbReference type="Gene3D" id="3.90.75.20">
    <property type="match status" value="1"/>
</dbReference>
<dbReference type="RefSeq" id="WP_214395004.1">
    <property type="nucleotide sequence ID" value="NZ_JAHBOL010000014.1"/>
</dbReference>
<dbReference type="InterPro" id="IPR044925">
    <property type="entry name" value="His-Me_finger_sf"/>
</dbReference>
<dbReference type="Proteomes" id="UP000696413">
    <property type="component" value="Unassembled WGS sequence"/>
</dbReference>
<protein>
    <submittedName>
        <fullName evidence="4">NUMOD4 motif-containing HNH endonuclease</fullName>
    </submittedName>
</protein>
<feature type="region of interest" description="Disordered" evidence="1">
    <location>
        <begin position="147"/>
        <end position="179"/>
    </location>
</feature>
<reference evidence="4 5" key="1">
    <citation type="submission" date="2021-05" db="EMBL/GenBank/DDBJ databases">
        <title>Draft Genome Sequences of Clinical Respiratory Isolates of Mycobacterium goodii Recovered in Ireland.</title>
        <authorList>
            <person name="Flanagan P.R."/>
            <person name="Mok S."/>
            <person name="Roycroft E."/>
            <person name="Rogers T.R."/>
            <person name="Fitzgibbon M."/>
        </authorList>
    </citation>
    <scope>NUCLEOTIDE SEQUENCE [LARGE SCALE GENOMIC DNA]</scope>
    <source>
        <strain evidence="4 5">14IE55</strain>
    </source>
</reference>
<feature type="compositionally biased region" description="Basic residues" evidence="1">
    <location>
        <begin position="166"/>
        <end position="179"/>
    </location>
</feature>
<proteinExistence type="predicted"/>
<comment type="caution">
    <text evidence="4">The sequence shown here is derived from an EMBL/GenBank/DDBJ whole genome shotgun (WGS) entry which is preliminary data.</text>
</comment>
<dbReference type="Pfam" id="PF13392">
    <property type="entry name" value="HNH_3"/>
    <property type="match status" value="1"/>
</dbReference>
<keyword evidence="4" id="KW-0255">Endonuclease</keyword>
<keyword evidence="4" id="KW-0378">Hydrolase</keyword>
<organism evidence="4 5">
    <name type="scientific">Mycolicibacterium goodii</name>
    <name type="common">Mycobacterium goodii</name>
    <dbReference type="NCBI Taxonomy" id="134601"/>
    <lineage>
        <taxon>Bacteria</taxon>
        <taxon>Bacillati</taxon>
        <taxon>Actinomycetota</taxon>
        <taxon>Actinomycetes</taxon>
        <taxon>Mycobacteriales</taxon>
        <taxon>Mycobacteriaceae</taxon>
        <taxon>Mycolicibacterium</taxon>
    </lineage>
</organism>
<dbReference type="SUPFAM" id="SSF54060">
    <property type="entry name" value="His-Me finger endonucleases"/>
    <property type="match status" value="1"/>
</dbReference>
<evidence type="ECO:0000259" key="2">
    <source>
        <dbReference type="Pfam" id="PF07463"/>
    </source>
</evidence>
<sequence>MAEQWRPVPGWEGHYEVSNRGQVRSVDRTVRTATGALQTRRGRVLTPFVRKHGYPVVGLYGPNKRRTQTDVHLLVLAAFAGLRPDGSVARHLNGDPSDNTIENLAWGTYTENNDDQVRHGTHYEASRTRCDRGHLLEGENLAVRTKKNGRKRRACKTCDRDNSRAYRARKQRKSTGRAA</sequence>
<feature type="domain" description="HNH nuclease" evidence="3">
    <location>
        <begin position="71"/>
        <end position="113"/>
    </location>
</feature>
<dbReference type="InterPro" id="IPR003615">
    <property type="entry name" value="HNH_nuc"/>
</dbReference>
<evidence type="ECO:0000259" key="3">
    <source>
        <dbReference type="Pfam" id="PF13392"/>
    </source>
</evidence>
<feature type="domain" description="NUMOD4" evidence="2">
    <location>
        <begin position="3"/>
        <end position="60"/>
    </location>
</feature>
<keyword evidence="4" id="KW-0540">Nuclease</keyword>
<dbReference type="Pfam" id="PF07463">
    <property type="entry name" value="NUMOD4"/>
    <property type="match status" value="1"/>
</dbReference>
<dbReference type="GO" id="GO:0004519">
    <property type="term" value="F:endonuclease activity"/>
    <property type="evidence" value="ECO:0007669"/>
    <property type="project" value="UniProtKB-KW"/>
</dbReference>
<accession>A0ABS6HPE7</accession>